<evidence type="ECO:0000256" key="3">
    <source>
        <dbReference type="PROSITE-ProRule" id="PRU10141"/>
    </source>
</evidence>
<evidence type="ECO:0000256" key="1">
    <source>
        <dbReference type="ARBA" id="ARBA00022741"/>
    </source>
</evidence>
<dbReference type="SMART" id="SM00220">
    <property type="entry name" value="S_TKc"/>
    <property type="match status" value="1"/>
</dbReference>
<evidence type="ECO:0000313" key="7">
    <source>
        <dbReference type="EMBL" id="CAK0900809.1"/>
    </source>
</evidence>
<dbReference type="InterPro" id="IPR011009">
    <property type="entry name" value="Kinase-like_dom_sf"/>
</dbReference>
<dbReference type="InterPro" id="IPR050117">
    <property type="entry name" value="MAPK"/>
</dbReference>
<accession>A0ABN9XLS1</accession>
<gene>
    <name evidence="7" type="ORF">PCOR1329_LOCUS78004</name>
</gene>
<feature type="compositionally biased region" description="Basic and acidic residues" evidence="5">
    <location>
        <begin position="61"/>
        <end position="75"/>
    </location>
</feature>
<dbReference type="SUPFAM" id="SSF56112">
    <property type="entry name" value="Protein kinase-like (PK-like)"/>
    <property type="match status" value="1"/>
</dbReference>
<feature type="domain" description="Protein kinase" evidence="6">
    <location>
        <begin position="132"/>
        <end position="425"/>
    </location>
</feature>
<keyword evidence="4" id="KW-0418">Kinase</keyword>
<evidence type="ECO:0000313" key="8">
    <source>
        <dbReference type="Proteomes" id="UP001189429"/>
    </source>
</evidence>
<dbReference type="CDD" id="cd07834">
    <property type="entry name" value="STKc_MAPK"/>
    <property type="match status" value="1"/>
</dbReference>
<name>A0ABN9XLS1_9DINO</name>
<dbReference type="Pfam" id="PF00069">
    <property type="entry name" value="Pkinase"/>
    <property type="match status" value="1"/>
</dbReference>
<comment type="similarity">
    <text evidence="4">Belongs to the protein kinase superfamily.</text>
</comment>
<evidence type="ECO:0000256" key="5">
    <source>
        <dbReference type="SAM" id="MobiDB-lite"/>
    </source>
</evidence>
<keyword evidence="4" id="KW-0808">Transferase</keyword>
<dbReference type="PROSITE" id="PS00108">
    <property type="entry name" value="PROTEIN_KINASE_ST"/>
    <property type="match status" value="1"/>
</dbReference>
<dbReference type="Proteomes" id="UP001189429">
    <property type="component" value="Unassembled WGS sequence"/>
</dbReference>
<keyword evidence="4" id="KW-0723">Serine/threonine-protein kinase</keyword>
<dbReference type="InterPro" id="IPR017441">
    <property type="entry name" value="Protein_kinase_ATP_BS"/>
</dbReference>
<dbReference type="EMBL" id="CAUYUJ010020838">
    <property type="protein sequence ID" value="CAK0900809.1"/>
    <property type="molecule type" value="Genomic_DNA"/>
</dbReference>
<dbReference type="InterPro" id="IPR000719">
    <property type="entry name" value="Prot_kinase_dom"/>
</dbReference>
<reference evidence="7" key="1">
    <citation type="submission" date="2023-10" db="EMBL/GenBank/DDBJ databases">
        <authorList>
            <person name="Chen Y."/>
            <person name="Shah S."/>
            <person name="Dougan E. K."/>
            <person name="Thang M."/>
            <person name="Chan C."/>
        </authorList>
    </citation>
    <scope>NUCLEOTIDE SEQUENCE [LARGE SCALE GENOMIC DNA]</scope>
</reference>
<proteinExistence type="inferred from homology"/>
<keyword evidence="1 3" id="KW-0547">Nucleotide-binding</keyword>
<dbReference type="Gene3D" id="1.10.510.10">
    <property type="entry name" value="Transferase(Phosphotransferase) domain 1"/>
    <property type="match status" value="1"/>
</dbReference>
<evidence type="ECO:0000256" key="4">
    <source>
        <dbReference type="RuleBase" id="RU000304"/>
    </source>
</evidence>
<dbReference type="PROSITE" id="PS50011">
    <property type="entry name" value="PROTEIN_KINASE_DOM"/>
    <property type="match status" value="1"/>
</dbReference>
<keyword evidence="2 3" id="KW-0067">ATP-binding</keyword>
<dbReference type="EMBL" id="CAUYUJ010020838">
    <property type="protein sequence ID" value="CAK0900810.1"/>
    <property type="molecule type" value="Genomic_DNA"/>
</dbReference>
<protein>
    <recommendedName>
        <fullName evidence="6">Protein kinase domain-containing protein</fullName>
    </recommendedName>
</protein>
<dbReference type="PANTHER" id="PTHR24055">
    <property type="entry name" value="MITOGEN-ACTIVATED PROTEIN KINASE"/>
    <property type="match status" value="1"/>
</dbReference>
<feature type="binding site" evidence="3">
    <location>
        <position position="161"/>
    </location>
    <ligand>
        <name>ATP</name>
        <dbReference type="ChEBI" id="CHEBI:30616"/>
    </ligand>
</feature>
<comment type="caution">
    <text evidence="7">The sequence shown here is derived from an EMBL/GenBank/DDBJ whole genome shotgun (WGS) entry which is preliminary data.</text>
</comment>
<feature type="region of interest" description="Disordered" evidence="5">
    <location>
        <begin position="23"/>
        <end position="121"/>
    </location>
</feature>
<dbReference type="InterPro" id="IPR008271">
    <property type="entry name" value="Ser/Thr_kinase_AS"/>
</dbReference>
<organism evidence="7 8">
    <name type="scientific">Prorocentrum cordatum</name>
    <dbReference type="NCBI Taxonomy" id="2364126"/>
    <lineage>
        <taxon>Eukaryota</taxon>
        <taxon>Sar</taxon>
        <taxon>Alveolata</taxon>
        <taxon>Dinophyceae</taxon>
        <taxon>Prorocentrales</taxon>
        <taxon>Prorocentraceae</taxon>
        <taxon>Prorocentrum</taxon>
    </lineage>
</organism>
<evidence type="ECO:0000259" key="6">
    <source>
        <dbReference type="PROSITE" id="PS50011"/>
    </source>
</evidence>
<sequence length="485" mass="54259">MGASAAAAGAVGAAAACICARSARGSGRGAAPLASSGQPASSADGRDEDDEERRRKRKEQKRQDKERQRERDKQTQAEAEEEAERQARARLAQEAAARLEQERKAAQAAAAGQAPPAGGSAPAGHFQLPAYLSMVKKLGSGAYGEVALCDDLQKQQQVAVKVIRDFAKDPVRGKRILREVRLLAYLQHDNLLNLTDILAPPSPDFDDIYIVMPYLQVDLHRLIHSRVPLVEAQSKAFVCQTLRGLKYMHSAGVMHRDLKPSNVLVNKDCSLKIADFGLARSSEEEECKMTEYVVTRWYRAPELLLLPSGYSEAVDLWSMGCIHVELIAREPLFPGKDHFDQLRHIAETLGFSVERDLAWVPPQNLREVKRMLGSRRLPERPEKPLSQRIQGIEDRDACLDLIVKMLDKVPLTRISAADAIAHPYLAKLQDPPKETVALERFDWAFDQFEATTRSLKDRVYAECARYHPEIVDRDAEWIRERGFKA</sequence>
<keyword evidence="8" id="KW-1185">Reference proteome</keyword>
<evidence type="ECO:0000256" key="2">
    <source>
        <dbReference type="ARBA" id="ARBA00022840"/>
    </source>
</evidence>
<feature type="compositionally biased region" description="Low complexity" evidence="5">
    <location>
        <begin position="106"/>
        <end position="121"/>
    </location>
</feature>
<dbReference type="PROSITE" id="PS00107">
    <property type="entry name" value="PROTEIN_KINASE_ATP"/>
    <property type="match status" value="1"/>
</dbReference>
<feature type="compositionally biased region" description="Low complexity" evidence="5">
    <location>
        <begin position="23"/>
        <end position="37"/>
    </location>
</feature>
<dbReference type="Gene3D" id="3.30.200.20">
    <property type="entry name" value="Phosphorylase Kinase, domain 1"/>
    <property type="match status" value="1"/>
</dbReference>